<dbReference type="InterPro" id="IPR050634">
    <property type="entry name" value="DNA_Topoisomerase_II"/>
</dbReference>
<organism evidence="12 13">
    <name type="scientific">Aureobasidium pullulans</name>
    <name type="common">Black yeast</name>
    <name type="synonym">Pullularia pullulans</name>
    <dbReference type="NCBI Taxonomy" id="5580"/>
    <lineage>
        <taxon>Eukaryota</taxon>
        <taxon>Fungi</taxon>
        <taxon>Dikarya</taxon>
        <taxon>Ascomycota</taxon>
        <taxon>Pezizomycotina</taxon>
        <taxon>Dothideomycetes</taxon>
        <taxon>Dothideomycetidae</taxon>
        <taxon>Dothideales</taxon>
        <taxon>Saccotheciaceae</taxon>
        <taxon>Aureobasidium</taxon>
    </lineage>
</organism>
<keyword evidence="8 10" id="KW-0238">DNA-binding</keyword>
<dbReference type="EMBL" id="QZAF01000790">
    <property type="protein sequence ID" value="THV64737.1"/>
    <property type="molecule type" value="Genomic_DNA"/>
</dbReference>
<evidence type="ECO:0000256" key="9">
    <source>
        <dbReference type="ARBA" id="ARBA00023235"/>
    </source>
</evidence>
<feature type="domain" description="Topo IIA-type catalytic" evidence="11">
    <location>
        <begin position="20"/>
        <end position="461"/>
    </location>
</feature>
<dbReference type="PANTHER" id="PTHR10169:SF38">
    <property type="entry name" value="DNA TOPOISOMERASE 2"/>
    <property type="match status" value="1"/>
</dbReference>
<evidence type="ECO:0000256" key="6">
    <source>
        <dbReference type="ARBA" id="ARBA00022840"/>
    </source>
</evidence>
<dbReference type="PRINTS" id="PR01158">
    <property type="entry name" value="TOPISMRASEII"/>
</dbReference>
<dbReference type="SUPFAM" id="SSF56719">
    <property type="entry name" value="Type II DNA topoisomerase"/>
    <property type="match status" value="1"/>
</dbReference>
<evidence type="ECO:0000313" key="12">
    <source>
        <dbReference type="EMBL" id="THV64737.1"/>
    </source>
</evidence>
<dbReference type="InterPro" id="IPR013760">
    <property type="entry name" value="Topo_IIA-like_dom_sf"/>
</dbReference>
<dbReference type="Pfam" id="PF00521">
    <property type="entry name" value="DNA_topoisoIV"/>
    <property type="match status" value="1"/>
</dbReference>
<dbReference type="GO" id="GO:0003677">
    <property type="term" value="F:DNA binding"/>
    <property type="evidence" value="ECO:0007669"/>
    <property type="project" value="UniProtKB-UniRule"/>
</dbReference>
<keyword evidence="5" id="KW-0547">Nucleotide-binding</keyword>
<evidence type="ECO:0000256" key="4">
    <source>
        <dbReference type="ARBA" id="ARBA00012895"/>
    </source>
</evidence>
<reference evidence="12 13" key="1">
    <citation type="submission" date="2018-10" db="EMBL/GenBank/DDBJ databases">
        <title>Fifty Aureobasidium pullulans genomes reveal a recombining polyextremotolerant generalist.</title>
        <authorList>
            <person name="Gostincar C."/>
            <person name="Turk M."/>
            <person name="Zajc J."/>
            <person name="Gunde-Cimerman N."/>
        </authorList>
    </citation>
    <scope>NUCLEOTIDE SEQUENCE [LARGE SCALE GENOMIC DNA]</scope>
    <source>
        <strain evidence="12 13">EXF-11900</strain>
    </source>
</reference>
<dbReference type="SMART" id="SM00434">
    <property type="entry name" value="TOP4c"/>
    <property type="match status" value="1"/>
</dbReference>
<comment type="cofactor">
    <cofactor evidence="2">
        <name>Mg(2+)</name>
        <dbReference type="ChEBI" id="CHEBI:18420"/>
    </cofactor>
</comment>
<dbReference type="EC" id="5.6.2.2" evidence="4"/>
<keyword evidence="6" id="KW-0067">ATP-binding</keyword>
<dbReference type="PROSITE" id="PS52040">
    <property type="entry name" value="TOPO_IIA"/>
    <property type="match status" value="1"/>
</dbReference>
<keyword evidence="9 12" id="KW-0413">Isomerase</keyword>
<accession>A0A4S8S3S2</accession>
<comment type="caution">
    <text evidence="10">Lacks conserved residue(s) required for the propagation of feature annotation.</text>
</comment>
<dbReference type="GO" id="GO:0006265">
    <property type="term" value="P:DNA topological change"/>
    <property type="evidence" value="ECO:0007669"/>
    <property type="project" value="InterPro"/>
</dbReference>
<dbReference type="InterPro" id="IPR002205">
    <property type="entry name" value="Topo_IIA_dom_A"/>
</dbReference>
<dbReference type="PANTHER" id="PTHR10169">
    <property type="entry name" value="DNA TOPOISOMERASE/GYRASE"/>
    <property type="match status" value="1"/>
</dbReference>
<evidence type="ECO:0000256" key="10">
    <source>
        <dbReference type="PROSITE-ProRule" id="PRU01384"/>
    </source>
</evidence>
<dbReference type="Proteomes" id="UP000304951">
    <property type="component" value="Unassembled WGS sequence"/>
</dbReference>
<protein>
    <recommendedName>
        <fullName evidence="4">DNA topoisomerase (ATP-hydrolyzing)</fullName>
        <ecNumber evidence="4">5.6.2.2</ecNumber>
    </recommendedName>
</protein>
<dbReference type="InterPro" id="IPR001154">
    <property type="entry name" value="TopoII_euk"/>
</dbReference>
<dbReference type="AlphaFoldDB" id="A0A4S8S3S2"/>
<dbReference type="GO" id="GO:0005524">
    <property type="term" value="F:ATP binding"/>
    <property type="evidence" value="ECO:0007669"/>
    <property type="project" value="UniProtKB-KW"/>
</dbReference>
<evidence type="ECO:0000256" key="2">
    <source>
        <dbReference type="ARBA" id="ARBA00001946"/>
    </source>
</evidence>
<evidence type="ECO:0000256" key="5">
    <source>
        <dbReference type="ARBA" id="ARBA00022741"/>
    </source>
</evidence>
<evidence type="ECO:0000313" key="13">
    <source>
        <dbReference type="Proteomes" id="UP000304951"/>
    </source>
</evidence>
<dbReference type="InterPro" id="IPR013757">
    <property type="entry name" value="Topo_IIA_A_a_sf"/>
</dbReference>
<dbReference type="GO" id="GO:0000712">
    <property type="term" value="P:resolution of meiotic recombination intermediates"/>
    <property type="evidence" value="ECO:0007669"/>
    <property type="project" value="TreeGrafter"/>
</dbReference>
<comment type="caution">
    <text evidence="12">The sequence shown here is derived from an EMBL/GenBank/DDBJ whole genome shotgun (WGS) entry which is preliminary data.</text>
</comment>
<comment type="catalytic activity">
    <reaction evidence="1">
        <text>ATP-dependent breakage, passage and rejoining of double-stranded DNA.</text>
        <dbReference type="EC" id="5.6.2.2"/>
    </reaction>
</comment>
<comment type="similarity">
    <text evidence="3">Belongs to the type II topoisomerase family.</text>
</comment>
<sequence>MSHIRKIRHPASGPELAQAIPSIIDGLIPTQRKVLHTILQQKSNREIKVIELAYKVCSLDVPNTDPSATQQTIIKLAQNFVGANNINYLEPGGNFGSRRNGGEDAAEGRFVYTKLCALTRVIMDACDDGVLIHYERNGKIAEPVVYLPVIPMILVNGCDTHGDGWNTFIPPYNPREIVDNLRRRMNGNSRADMRPMEPWYRNWTGRSERLDANHFILSGNAQKTAEGLLKITELPPKRWPRDSKKALERHISEATSAIKSYTQIASPNGINFEITLKDKQMDVATQRSLEEELGLHHIMTTKNLIALDADGQTQQYHTELDMLEEFYLLRFQAYQTRKQHLLETIQKELTQWTDQFRFANMILNGELDISQEETRLAEQLHQRGFASIKDHNDGNTTTKKRKRNASEVDIALAGYGYLFNMAVSSMTRKALNELESQIASKRVKMDKIQETTIQEMWEADLREFLVEWDTQLQKPSVQEGCVRCGGQGCQERHLATSSIGKYHSSSKLTIQKLLNRNFNTSSSFPSQTHFISFFVKYPVSAADEDRNL</sequence>
<dbReference type="Gene3D" id="3.30.1360.40">
    <property type="match status" value="1"/>
</dbReference>
<evidence type="ECO:0000256" key="1">
    <source>
        <dbReference type="ARBA" id="ARBA00000185"/>
    </source>
</evidence>
<dbReference type="GO" id="GO:0005634">
    <property type="term" value="C:nucleus"/>
    <property type="evidence" value="ECO:0007669"/>
    <property type="project" value="TreeGrafter"/>
</dbReference>
<dbReference type="GO" id="GO:0000819">
    <property type="term" value="P:sister chromatid segregation"/>
    <property type="evidence" value="ECO:0007669"/>
    <property type="project" value="TreeGrafter"/>
</dbReference>
<evidence type="ECO:0000256" key="3">
    <source>
        <dbReference type="ARBA" id="ARBA00011080"/>
    </source>
</evidence>
<name>A0A4S8S3S2_AURPU</name>
<dbReference type="InterPro" id="IPR013758">
    <property type="entry name" value="Topo_IIA_A/C_ab"/>
</dbReference>
<evidence type="ECO:0000256" key="8">
    <source>
        <dbReference type="ARBA" id="ARBA00023125"/>
    </source>
</evidence>
<proteinExistence type="inferred from homology"/>
<evidence type="ECO:0000259" key="11">
    <source>
        <dbReference type="PROSITE" id="PS52040"/>
    </source>
</evidence>
<evidence type="ECO:0000256" key="7">
    <source>
        <dbReference type="ARBA" id="ARBA00023029"/>
    </source>
</evidence>
<keyword evidence="7" id="KW-0799">Topoisomerase</keyword>
<dbReference type="GO" id="GO:0003918">
    <property type="term" value="F:DNA topoisomerase type II (double strand cut, ATP-hydrolyzing) activity"/>
    <property type="evidence" value="ECO:0007669"/>
    <property type="project" value="UniProtKB-EC"/>
</dbReference>
<gene>
    <name evidence="12" type="ORF">D6D28_09678</name>
</gene>
<dbReference type="Gene3D" id="3.90.199.10">
    <property type="entry name" value="Topoisomerase II, domain 5"/>
    <property type="match status" value="1"/>
</dbReference>
<dbReference type="Gene3D" id="1.10.268.10">
    <property type="entry name" value="Topoisomerase, domain 3"/>
    <property type="match status" value="1"/>
</dbReference>